<evidence type="ECO:0000313" key="5">
    <source>
        <dbReference type="EMBL" id="GCC18103.1"/>
    </source>
</evidence>
<dbReference type="OMA" id="CIKVFRY"/>
<evidence type="ECO:0008006" key="7">
    <source>
        <dbReference type="Google" id="ProtNLM"/>
    </source>
</evidence>
<feature type="compositionally biased region" description="Polar residues" evidence="4">
    <location>
        <begin position="467"/>
        <end position="478"/>
    </location>
</feature>
<accession>A0A401RIW8</accession>
<dbReference type="Proteomes" id="UP000287033">
    <property type="component" value="Unassembled WGS sequence"/>
</dbReference>
<sequence length="1118" mass="124787">MEEYVNLLTKLQKDYQKLEDLRSNNIKEHEKVYNSSECVRLLILQQEQVFLNKIEEEQYELKRQLTTLQDSNQISLQEGISKIDQRQEQILLLCSELQTLINSEGKHTDGREIQKQIAKLFSKDKSFNITLKKPQFVPRLHQGLKLGEIVSEEQSIQFSFSLCQSGEVWSPVILGQQKGNSVVQYKVEAGNATLSDSAECTTYSAVSWQNPDCSSTSQNYTLSENPSNVQDALGFSLQDGMEGEVNWKGTDGEILNNKGTVLHKSSQLCSNMLASGNKIPLKVADHQTTPFPNTEKCSLMQRENPGGEDYIKCGPSAFLEKGTTSASWLDGECVPLISPNELEKLDMLKERVNRDPSMIQDIDIHDSMSCQSPGVQSSSLSSQNRNELGIASVTSPYTLQIQRDQQQINSNYSVMRNQIEPALASQTITSPTNSHEVSSTQIHRKTCVPFSDLNNSVSQFHRAVTRNEANQSNPTKQQECLEADSTVDSSQTETSQPTNHDSLYRVTAAFIFNDDAEDLTFIEHPIGMNMKAMNQTKENDPELCRAQAIKASHVPSALQRGSLKMSHWTSMNSISKARSKHDWGNIAASDTETPKMNRRFKMSFSKSCLDLSANDRPIIPDLRTFNDPEQNKLKHLSQRSFSSTESLDSSSTFLVNSPRSFEERKKMPSRALKPRSASKSLQHHSKGKYQPHFTKTVGCETNEKGSSQIRNSRGGSPIPARRLRTNLNNGSFPNSKERPSFSVDKVKSPSHHRMSHINSSEFRVHRSQFQPKVTRKPENSIRGDGKISLSPMSQFSFISDSGASAKVAAWMKANDHYRREKSHSSLAASKAWSKSEANLSCQVQRGAHFFKNVLVEQFGKFGCGQTDLNLPYGIHTTPQGAMYVVDYGNKRLKAMDRKGNVTQQIRLERGTYFDISVSSQGLLALSNISNKSLDIYSKHGKLLSIITEDFQNPRGITVNVSDQFLITDTKQGTISVLTLDPQTAQKLDSKVVSGFNKPYFISINSSERVAVSERGFDGGCCVKVLDRDLQVLHVLGSTKSSLTTELSNPWGVCIDEQDNVLVADWRHKHSIILFSPLGPASLVVESGLSSPRGLGLVQDGHIAVVDSMHNCIKVFRYR</sequence>
<dbReference type="PANTHER" id="PTHR24104">
    <property type="entry name" value="E3 UBIQUITIN-PROTEIN LIGASE NHLRC1-RELATED"/>
    <property type="match status" value="1"/>
</dbReference>
<dbReference type="SUPFAM" id="SSF101898">
    <property type="entry name" value="NHL repeat"/>
    <property type="match status" value="1"/>
</dbReference>
<feature type="compositionally biased region" description="Polar residues" evidence="4">
    <location>
        <begin position="704"/>
        <end position="714"/>
    </location>
</feature>
<evidence type="ECO:0000256" key="1">
    <source>
        <dbReference type="ARBA" id="ARBA00022737"/>
    </source>
</evidence>
<dbReference type="GO" id="GO:0000209">
    <property type="term" value="P:protein polyubiquitination"/>
    <property type="evidence" value="ECO:0007669"/>
    <property type="project" value="TreeGrafter"/>
</dbReference>
<feature type="compositionally biased region" description="Polar residues" evidence="4">
    <location>
        <begin position="486"/>
        <end position="500"/>
    </location>
</feature>
<feature type="coiled-coil region" evidence="3">
    <location>
        <begin position="1"/>
        <end position="71"/>
    </location>
</feature>
<dbReference type="Pfam" id="PF01436">
    <property type="entry name" value="NHL"/>
    <property type="match status" value="1"/>
</dbReference>
<feature type="compositionally biased region" description="Basic and acidic residues" evidence="4">
    <location>
        <begin position="735"/>
        <end position="747"/>
    </location>
</feature>
<feature type="compositionally biased region" description="Polar residues" evidence="4">
    <location>
        <begin position="725"/>
        <end position="734"/>
    </location>
</feature>
<feature type="region of interest" description="Disordered" evidence="4">
    <location>
        <begin position="621"/>
        <end position="786"/>
    </location>
</feature>
<keyword evidence="6" id="KW-1185">Reference proteome</keyword>
<feature type="compositionally biased region" description="Basic and acidic residues" evidence="4">
    <location>
        <begin position="775"/>
        <end position="785"/>
    </location>
</feature>
<dbReference type="STRING" id="137246.A0A401RIW8"/>
<proteinExistence type="predicted"/>
<keyword evidence="3" id="KW-0175">Coiled coil</keyword>
<feature type="repeat" description="NHL" evidence="2">
    <location>
        <begin position="1045"/>
        <end position="1077"/>
    </location>
</feature>
<feature type="repeat" description="NHL" evidence="2">
    <location>
        <begin position="855"/>
        <end position="898"/>
    </location>
</feature>
<dbReference type="GO" id="GO:0043161">
    <property type="term" value="P:proteasome-mediated ubiquitin-dependent protein catabolic process"/>
    <property type="evidence" value="ECO:0007669"/>
    <property type="project" value="TreeGrafter"/>
</dbReference>
<feature type="region of interest" description="Disordered" evidence="4">
    <location>
        <begin position="467"/>
        <end position="500"/>
    </location>
</feature>
<dbReference type="GO" id="GO:0061630">
    <property type="term" value="F:ubiquitin protein ligase activity"/>
    <property type="evidence" value="ECO:0007669"/>
    <property type="project" value="TreeGrafter"/>
</dbReference>
<organism evidence="5 6">
    <name type="scientific">Chiloscyllium punctatum</name>
    <name type="common">Brownbanded bambooshark</name>
    <name type="synonym">Hemiscyllium punctatum</name>
    <dbReference type="NCBI Taxonomy" id="137246"/>
    <lineage>
        <taxon>Eukaryota</taxon>
        <taxon>Metazoa</taxon>
        <taxon>Chordata</taxon>
        <taxon>Craniata</taxon>
        <taxon>Vertebrata</taxon>
        <taxon>Chondrichthyes</taxon>
        <taxon>Elasmobranchii</taxon>
        <taxon>Galeomorphii</taxon>
        <taxon>Galeoidea</taxon>
        <taxon>Orectolobiformes</taxon>
        <taxon>Hemiscylliidae</taxon>
        <taxon>Chiloscyllium</taxon>
    </lineage>
</organism>
<reference evidence="5 6" key="1">
    <citation type="journal article" date="2018" name="Nat. Ecol. Evol.">
        <title>Shark genomes provide insights into elasmobranch evolution and the origin of vertebrates.</title>
        <authorList>
            <person name="Hara Y"/>
            <person name="Yamaguchi K"/>
            <person name="Onimaru K"/>
            <person name="Kadota M"/>
            <person name="Koyanagi M"/>
            <person name="Keeley SD"/>
            <person name="Tatsumi K"/>
            <person name="Tanaka K"/>
            <person name="Motone F"/>
            <person name="Kageyama Y"/>
            <person name="Nozu R"/>
            <person name="Adachi N"/>
            <person name="Nishimura O"/>
            <person name="Nakagawa R"/>
            <person name="Tanegashima C"/>
            <person name="Kiyatake I"/>
            <person name="Matsumoto R"/>
            <person name="Murakumo K"/>
            <person name="Nishida K"/>
            <person name="Terakita A"/>
            <person name="Kuratani S"/>
            <person name="Sato K"/>
            <person name="Hyodo S Kuraku.S."/>
        </authorList>
    </citation>
    <scope>NUCLEOTIDE SEQUENCE [LARGE SCALE GENOMIC DNA]</scope>
</reference>
<feature type="compositionally biased region" description="Polar residues" evidence="4">
    <location>
        <begin position="756"/>
        <end position="771"/>
    </location>
</feature>
<dbReference type="AlphaFoldDB" id="A0A401RIW8"/>
<dbReference type="InterPro" id="IPR011042">
    <property type="entry name" value="6-blade_b-propeller_TolB-like"/>
</dbReference>
<dbReference type="PANTHER" id="PTHR24104:SF53">
    <property type="match status" value="1"/>
</dbReference>
<dbReference type="EMBL" id="BEZZ01001377">
    <property type="protein sequence ID" value="GCC18103.1"/>
    <property type="molecule type" value="Genomic_DNA"/>
</dbReference>
<evidence type="ECO:0000313" key="6">
    <source>
        <dbReference type="Proteomes" id="UP000287033"/>
    </source>
</evidence>
<dbReference type="Gene3D" id="2.120.10.30">
    <property type="entry name" value="TolB, C-terminal domain"/>
    <property type="match status" value="1"/>
</dbReference>
<evidence type="ECO:0000256" key="3">
    <source>
        <dbReference type="SAM" id="Coils"/>
    </source>
</evidence>
<comment type="caution">
    <text evidence="5">The sequence shown here is derived from an EMBL/GenBank/DDBJ whole genome shotgun (WGS) entry which is preliminary data.</text>
</comment>
<name>A0A401RIW8_CHIPU</name>
<dbReference type="OrthoDB" id="10020332at2759"/>
<evidence type="ECO:0000256" key="4">
    <source>
        <dbReference type="SAM" id="MobiDB-lite"/>
    </source>
</evidence>
<feature type="compositionally biased region" description="Low complexity" evidence="4">
    <location>
        <begin position="640"/>
        <end position="654"/>
    </location>
</feature>
<keyword evidence="1" id="KW-0677">Repeat</keyword>
<dbReference type="InterPro" id="IPR050952">
    <property type="entry name" value="TRIM-NHL_E3_ligases"/>
</dbReference>
<gene>
    <name evidence="5" type="ORF">chiPu_0017798</name>
</gene>
<evidence type="ECO:0000256" key="2">
    <source>
        <dbReference type="PROSITE-ProRule" id="PRU00504"/>
    </source>
</evidence>
<protein>
    <recommendedName>
        <fullName evidence="7">E3 ubiquitin-protein ligase TRIM32</fullName>
    </recommendedName>
</protein>
<dbReference type="InterPro" id="IPR001258">
    <property type="entry name" value="NHL_repeat"/>
</dbReference>
<dbReference type="PROSITE" id="PS51125">
    <property type="entry name" value="NHL"/>
    <property type="match status" value="2"/>
</dbReference>